<dbReference type="Gene3D" id="3.20.110.10">
    <property type="entry name" value="Glycoside hydrolase 38, N terminal domain"/>
    <property type="match status" value="1"/>
</dbReference>
<proteinExistence type="inferred from homology"/>
<dbReference type="SUPFAM" id="SSF74650">
    <property type="entry name" value="Galactose mutarotase-like"/>
    <property type="match status" value="1"/>
</dbReference>
<dbReference type="PANTHER" id="PTHR46017:SF2">
    <property type="entry name" value="MANNOSYLGLYCERATE HYDROLASE"/>
    <property type="match status" value="1"/>
</dbReference>
<keyword evidence="4" id="KW-0326">Glycosidase</keyword>
<comment type="caution">
    <text evidence="6">The sequence shown here is derived from an EMBL/GenBank/DDBJ whole genome shotgun (WGS) entry which is preliminary data.</text>
</comment>
<name>A0A4R7KSG4_9CLOT</name>
<accession>A0A4R7KSG4</accession>
<dbReference type="EMBL" id="SOAZ01000003">
    <property type="protein sequence ID" value="TDT62747.1"/>
    <property type="molecule type" value="Genomic_DNA"/>
</dbReference>
<dbReference type="Pfam" id="PF01074">
    <property type="entry name" value="Glyco_hydro_38N"/>
    <property type="match status" value="1"/>
</dbReference>
<dbReference type="Gene3D" id="1.20.1270.50">
    <property type="entry name" value="Glycoside hydrolase family 38, central domain"/>
    <property type="match status" value="1"/>
</dbReference>
<protein>
    <submittedName>
        <fullName evidence="6">Mannosylglycerate hydrolase</fullName>
    </submittedName>
</protein>
<dbReference type="Pfam" id="PF07748">
    <property type="entry name" value="Glyco_hydro_38C"/>
    <property type="match status" value="1"/>
</dbReference>
<dbReference type="SUPFAM" id="SSF88713">
    <property type="entry name" value="Glycoside hydrolase/deacetylase"/>
    <property type="match status" value="1"/>
</dbReference>
<evidence type="ECO:0000256" key="4">
    <source>
        <dbReference type="ARBA" id="ARBA00023295"/>
    </source>
</evidence>
<evidence type="ECO:0000256" key="1">
    <source>
        <dbReference type="ARBA" id="ARBA00009792"/>
    </source>
</evidence>
<dbReference type="GO" id="GO:0030246">
    <property type="term" value="F:carbohydrate binding"/>
    <property type="evidence" value="ECO:0007669"/>
    <property type="project" value="InterPro"/>
</dbReference>
<dbReference type="SUPFAM" id="SSF88688">
    <property type="entry name" value="Families 57/38 glycoside transferase middle domain"/>
    <property type="match status" value="1"/>
</dbReference>
<evidence type="ECO:0000313" key="6">
    <source>
        <dbReference type="EMBL" id="TDT62747.1"/>
    </source>
</evidence>
<evidence type="ECO:0000313" key="7">
    <source>
        <dbReference type="Proteomes" id="UP000295325"/>
    </source>
</evidence>
<dbReference type="OrthoDB" id="9772207at2"/>
<dbReference type="InterPro" id="IPR027291">
    <property type="entry name" value="Glyco_hydro_38_N_sf"/>
</dbReference>
<dbReference type="GO" id="GO:0009313">
    <property type="term" value="P:oligosaccharide catabolic process"/>
    <property type="evidence" value="ECO:0007669"/>
    <property type="project" value="TreeGrafter"/>
</dbReference>
<dbReference type="Proteomes" id="UP000295325">
    <property type="component" value="Unassembled WGS sequence"/>
</dbReference>
<sequence>MHRAHVISHTHWDREWYKTFQHFRVRLVHLIDKLMDMIEKDKDYKCFMLDGQTVVLEDYLQIKPKSHERLKRLIQEGKIIIGPWYIQPDEFVPDGESLLRNLLISDRIARDFGKQMKVGYLPDSFGQSGQMPQILKGFGINSAVMMRGVPLHELQASEFAWEAISGDDVVAVYLPLGYSNAMFLPKDFEKADIRMKKTVSELKKWATTDNILIMNGVDHEWPEPHITNYIKHLNETDSETEYVQDTLEDYIDSVVNAKPNLKKLAGELIIPERSRVHTSIVSSRIYQKQANRKAEALLEKYVEPICSISWLKNAKYPGELINQGWKYLIQNQAHDSIGGCCTDEAHREIDQRFTDVENIGQTLLKSYSRAIVRQTGIDRLAIVIFNSSMTKGKQLVNAVIYVDDERFILKDADGNVIPHQIDKVTEINAASLSIWSAGINLKETKKKVEFSFYVDFNSNVGYKTYFIEEEEGEAEIKQETEKGSSRFENDFFTVEINENGSINVTDKQTGRRYDKLHVFEDCGDAGDTYNFSPVKNDTVVTSETSKAEFEIVESGDIKTTIAIKLNMEVPKKLVDNDERRSDERVLLPITTYLTLYSKIKRIDFKTVVENNAFDHRLRVLFPSGVKSDHSFAEIQFGTLKRPNKMDDSKWETGKWAEKPLPIYSQQKFVDFNDGEYGIAVLNRGLTEYEIYDDTTIALTLLRGVGMMGKRELLIRPGRPSGIEVPTPDALCLGIHVFEYALVPHAGNWDEAGIPAAAAEFDAPALAVQNMIKLNNVGDEVKLFEVETLTKHIQSQLQGVKQGDEDIIKLSSRNLIISALKKAEDEEALIIRLYNAGSSTVKNETISINLENISEVVLTNFNEDLEGDKLSIDDEGSFILPVVKPYCALTLKVRFK</sequence>
<gene>
    <name evidence="6" type="ORF">EDD71_10320</name>
</gene>
<dbReference type="RefSeq" id="WP_133627151.1">
    <property type="nucleotide sequence ID" value="NZ_SOAZ01000003.1"/>
</dbReference>
<dbReference type="AlphaFoldDB" id="A0A4R7KSG4"/>
<reference evidence="6 7" key="1">
    <citation type="submission" date="2019-03" db="EMBL/GenBank/DDBJ databases">
        <title>Genomic Encyclopedia of Type Strains, Phase IV (KMG-IV): sequencing the most valuable type-strain genomes for metagenomic binning, comparative biology and taxonomic classification.</title>
        <authorList>
            <person name="Goeker M."/>
        </authorList>
    </citation>
    <scope>NUCLEOTIDE SEQUENCE [LARGE SCALE GENOMIC DNA]</scope>
    <source>
        <strain evidence="6 7">DSM 24455</strain>
    </source>
</reference>
<dbReference type="GO" id="GO:0006013">
    <property type="term" value="P:mannose metabolic process"/>
    <property type="evidence" value="ECO:0007669"/>
    <property type="project" value="InterPro"/>
</dbReference>
<dbReference type="InterPro" id="IPR000602">
    <property type="entry name" value="Glyco_hydro_38_N"/>
</dbReference>
<evidence type="ECO:0000256" key="3">
    <source>
        <dbReference type="ARBA" id="ARBA00022801"/>
    </source>
</evidence>
<dbReference type="InterPro" id="IPR028995">
    <property type="entry name" value="Glyco_hydro_57/38_cen_sf"/>
</dbReference>
<dbReference type="PANTHER" id="PTHR46017">
    <property type="entry name" value="ALPHA-MANNOSIDASE 2C1"/>
    <property type="match status" value="1"/>
</dbReference>
<dbReference type="InterPro" id="IPR041147">
    <property type="entry name" value="GH38_C"/>
</dbReference>
<dbReference type="Gene3D" id="2.70.98.30">
    <property type="entry name" value="Golgi alpha-mannosidase II, domain 4"/>
    <property type="match status" value="1"/>
</dbReference>
<evidence type="ECO:0000259" key="5">
    <source>
        <dbReference type="SMART" id="SM00872"/>
    </source>
</evidence>
<keyword evidence="2" id="KW-0479">Metal-binding</keyword>
<dbReference type="GO" id="GO:0004559">
    <property type="term" value="F:alpha-mannosidase activity"/>
    <property type="evidence" value="ECO:0007669"/>
    <property type="project" value="InterPro"/>
</dbReference>
<dbReference type="Pfam" id="PF09261">
    <property type="entry name" value="Alpha-mann_mid"/>
    <property type="match status" value="1"/>
</dbReference>
<feature type="domain" description="Glycoside hydrolase family 38 central" evidence="5">
    <location>
        <begin position="275"/>
        <end position="353"/>
    </location>
</feature>
<comment type="similarity">
    <text evidence="1">Belongs to the glycosyl hydrolase 38 family.</text>
</comment>
<dbReference type="SMART" id="SM00872">
    <property type="entry name" value="Alpha-mann_mid"/>
    <property type="match status" value="1"/>
</dbReference>
<dbReference type="InterPro" id="IPR015341">
    <property type="entry name" value="Glyco_hydro_38_cen"/>
</dbReference>
<dbReference type="Gene3D" id="2.60.40.2220">
    <property type="match status" value="1"/>
</dbReference>
<dbReference type="InterPro" id="IPR011330">
    <property type="entry name" value="Glyco_hydro/deAcase_b/a-brl"/>
</dbReference>
<organism evidence="6 7">
    <name type="scientific">Fonticella tunisiensis</name>
    <dbReference type="NCBI Taxonomy" id="1096341"/>
    <lineage>
        <taxon>Bacteria</taxon>
        <taxon>Bacillati</taxon>
        <taxon>Bacillota</taxon>
        <taxon>Clostridia</taxon>
        <taxon>Eubacteriales</taxon>
        <taxon>Clostridiaceae</taxon>
        <taxon>Fonticella</taxon>
    </lineage>
</organism>
<keyword evidence="3 6" id="KW-0378">Hydrolase</keyword>
<dbReference type="InterPro" id="IPR011682">
    <property type="entry name" value="Glyco_hydro_38_C"/>
</dbReference>
<evidence type="ECO:0000256" key="2">
    <source>
        <dbReference type="ARBA" id="ARBA00022723"/>
    </source>
</evidence>
<dbReference type="InterPro" id="IPR011013">
    <property type="entry name" value="Gal_mutarotase_sf_dom"/>
</dbReference>
<keyword evidence="7" id="KW-1185">Reference proteome</keyword>
<dbReference type="Pfam" id="PF17677">
    <property type="entry name" value="Glyco_hydro38C2"/>
    <property type="match status" value="1"/>
</dbReference>
<dbReference type="InterPro" id="IPR037094">
    <property type="entry name" value="Glyco_hydro_38_cen_sf"/>
</dbReference>
<dbReference type="GO" id="GO:0046872">
    <property type="term" value="F:metal ion binding"/>
    <property type="evidence" value="ECO:0007669"/>
    <property type="project" value="UniProtKB-KW"/>
</dbReference>